<keyword evidence="2" id="KW-1003">Cell membrane</keyword>
<dbReference type="InterPro" id="IPR008995">
    <property type="entry name" value="Mo/tungstate-bd_C_term_dom"/>
</dbReference>
<dbReference type="Proteomes" id="UP000632828">
    <property type="component" value="Unassembled WGS sequence"/>
</dbReference>
<dbReference type="SUPFAM" id="SSF52540">
    <property type="entry name" value="P-loop containing nucleoside triphosphate hydrolases"/>
    <property type="match status" value="1"/>
</dbReference>
<dbReference type="InterPro" id="IPR003439">
    <property type="entry name" value="ABC_transporter-like_ATP-bd"/>
</dbReference>
<evidence type="ECO:0000256" key="2">
    <source>
        <dbReference type="ARBA" id="ARBA00022475"/>
    </source>
</evidence>
<dbReference type="Gene3D" id="3.40.50.300">
    <property type="entry name" value="P-loop containing nucleotide triphosphate hydrolases"/>
    <property type="match status" value="1"/>
</dbReference>
<evidence type="ECO:0000313" key="10">
    <source>
        <dbReference type="Proteomes" id="UP000632828"/>
    </source>
</evidence>
<keyword evidence="3" id="KW-0997">Cell inner membrane</keyword>
<dbReference type="PROSITE" id="PS50893">
    <property type="entry name" value="ABC_TRANSPORTER_2"/>
    <property type="match status" value="1"/>
</dbReference>
<dbReference type="Pfam" id="PF08402">
    <property type="entry name" value="TOBE_2"/>
    <property type="match status" value="1"/>
</dbReference>
<dbReference type="AlphaFoldDB" id="A0A8J6R602"/>
<dbReference type="PANTHER" id="PTHR42781">
    <property type="entry name" value="SPERMIDINE/PUTRESCINE IMPORT ATP-BINDING PROTEIN POTA"/>
    <property type="match status" value="1"/>
</dbReference>
<dbReference type="Gene3D" id="2.40.50.100">
    <property type="match status" value="1"/>
</dbReference>
<proteinExistence type="predicted"/>
<dbReference type="InterPro" id="IPR050093">
    <property type="entry name" value="ABC_SmlMolc_Importer"/>
</dbReference>
<dbReference type="RefSeq" id="WP_191155799.1">
    <property type="nucleotide sequence ID" value="NZ_JACWUN010000009.1"/>
</dbReference>
<keyword evidence="5 9" id="KW-0067">ATP-binding</keyword>
<dbReference type="SMART" id="SM00382">
    <property type="entry name" value="AAA"/>
    <property type="match status" value="1"/>
</dbReference>
<keyword evidence="7" id="KW-0472">Membrane</keyword>
<sequence>MNKKAPKKSLTSTDYFIEVRHLTKKFGAFTALDNVNIGVKPGEFVSILGPSGCGKTTLLRVIAGLEQQNSGSVWIQGNDVSREPVANRQLGIVFQSYALFPNINIINNVQYGLRQMTAPARRERAQEMLELVGLSDQADKYPAQLSGGQQQRVALARALAPNPSLLLLDEPLSALDARVRARLRGEIRSIQEKLGVTTIMVTHDQEEALTMADRIVVMDQGQLMQFADPQQLYGAPANTFVAGFIGTMNFLPDCRHQDTTTVRFLDYSLESRPPEGFSAPEQITTLAIRPEHVRIADDQDRSSNILRARIEQIEFRGSVSRVMVRVLHLAGHPSAHQIEIDLQPKAVDQLQLDARHDLDIYLPPKHVLAFSDSLSLGAGQSHAA</sequence>
<organism evidence="9 10">
    <name type="scientific">Pelovirga terrestris</name>
    <dbReference type="NCBI Taxonomy" id="2771352"/>
    <lineage>
        <taxon>Bacteria</taxon>
        <taxon>Pseudomonadati</taxon>
        <taxon>Thermodesulfobacteriota</taxon>
        <taxon>Desulfuromonadia</taxon>
        <taxon>Geobacterales</taxon>
        <taxon>Geobacteraceae</taxon>
        <taxon>Pelovirga</taxon>
    </lineage>
</organism>
<protein>
    <submittedName>
        <fullName evidence="9">ATP-binding cassette domain-containing protein</fullName>
    </submittedName>
</protein>
<dbReference type="GO" id="GO:0005524">
    <property type="term" value="F:ATP binding"/>
    <property type="evidence" value="ECO:0007669"/>
    <property type="project" value="UniProtKB-KW"/>
</dbReference>
<evidence type="ECO:0000313" key="9">
    <source>
        <dbReference type="EMBL" id="MBD1400839.1"/>
    </source>
</evidence>
<dbReference type="EMBL" id="JACWUN010000009">
    <property type="protein sequence ID" value="MBD1400839.1"/>
    <property type="molecule type" value="Genomic_DNA"/>
</dbReference>
<reference evidence="9" key="1">
    <citation type="submission" date="2020-09" db="EMBL/GenBank/DDBJ databases">
        <title>Pelobacter alkaliphilus sp. nov., a novel anaerobic arsenate-reducing bacterium from terrestrial mud volcano.</title>
        <authorList>
            <person name="Khomyakova M.A."/>
            <person name="Merkel A.Y."/>
            <person name="Slobodkin A.I."/>
        </authorList>
    </citation>
    <scope>NUCLEOTIDE SEQUENCE</scope>
    <source>
        <strain evidence="9">M08fum</strain>
    </source>
</reference>
<name>A0A8J6R602_9BACT</name>
<gene>
    <name evidence="9" type="ORF">ICT70_09165</name>
</gene>
<dbReference type="InterPro" id="IPR003593">
    <property type="entry name" value="AAA+_ATPase"/>
</dbReference>
<dbReference type="PANTHER" id="PTHR42781:SF5">
    <property type="entry name" value="PUTRESCINE TRANSPORT ATP-BINDING PROTEIN POTG"/>
    <property type="match status" value="1"/>
</dbReference>
<dbReference type="FunFam" id="3.40.50.300:FF:000425">
    <property type="entry name" value="Probable ABC transporter, ATP-binding subunit"/>
    <property type="match status" value="1"/>
</dbReference>
<dbReference type="GO" id="GO:0022857">
    <property type="term" value="F:transmembrane transporter activity"/>
    <property type="evidence" value="ECO:0007669"/>
    <property type="project" value="InterPro"/>
</dbReference>
<dbReference type="GO" id="GO:0015697">
    <property type="term" value="P:quaternary ammonium group transport"/>
    <property type="evidence" value="ECO:0007669"/>
    <property type="project" value="UniProtKB-ARBA"/>
</dbReference>
<keyword evidence="10" id="KW-1185">Reference proteome</keyword>
<dbReference type="SUPFAM" id="SSF50331">
    <property type="entry name" value="MOP-like"/>
    <property type="match status" value="1"/>
</dbReference>
<dbReference type="InterPro" id="IPR027417">
    <property type="entry name" value="P-loop_NTPase"/>
</dbReference>
<dbReference type="PROSITE" id="PS00211">
    <property type="entry name" value="ABC_TRANSPORTER_1"/>
    <property type="match status" value="1"/>
</dbReference>
<dbReference type="GO" id="GO:0016887">
    <property type="term" value="F:ATP hydrolysis activity"/>
    <property type="evidence" value="ECO:0007669"/>
    <property type="project" value="InterPro"/>
</dbReference>
<keyword evidence="1" id="KW-0813">Transport</keyword>
<dbReference type="Pfam" id="PF00005">
    <property type="entry name" value="ABC_tran"/>
    <property type="match status" value="1"/>
</dbReference>
<evidence type="ECO:0000256" key="1">
    <source>
        <dbReference type="ARBA" id="ARBA00022448"/>
    </source>
</evidence>
<dbReference type="GO" id="GO:0043190">
    <property type="term" value="C:ATP-binding cassette (ABC) transporter complex"/>
    <property type="evidence" value="ECO:0007669"/>
    <property type="project" value="InterPro"/>
</dbReference>
<feature type="domain" description="ABC transporter" evidence="8">
    <location>
        <begin position="17"/>
        <end position="245"/>
    </location>
</feature>
<dbReference type="InterPro" id="IPR017871">
    <property type="entry name" value="ABC_transporter-like_CS"/>
</dbReference>
<dbReference type="InterPro" id="IPR013611">
    <property type="entry name" value="Transp-assoc_OB_typ2"/>
</dbReference>
<evidence type="ECO:0000256" key="6">
    <source>
        <dbReference type="ARBA" id="ARBA00022967"/>
    </source>
</evidence>
<accession>A0A8J6R602</accession>
<evidence type="ECO:0000259" key="8">
    <source>
        <dbReference type="PROSITE" id="PS50893"/>
    </source>
</evidence>
<evidence type="ECO:0000256" key="7">
    <source>
        <dbReference type="ARBA" id="ARBA00023136"/>
    </source>
</evidence>
<evidence type="ECO:0000256" key="3">
    <source>
        <dbReference type="ARBA" id="ARBA00022519"/>
    </source>
</evidence>
<comment type="caution">
    <text evidence="9">The sequence shown here is derived from an EMBL/GenBank/DDBJ whole genome shotgun (WGS) entry which is preliminary data.</text>
</comment>
<keyword evidence="4" id="KW-0547">Nucleotide-binding</keyword>
<evidence type="ECO:0000256" key="4">
    <source>
        <dbReference type="ARBA" id="ARBA00022741"/>
    </source>
</evidence>
<evidence type="ECO:0000256" key="5">
    <source>
        <dbReference type="ARBA" id="ARBA00022840"/>
    </source>
</evidence>
<keyword evidence="6" id="KW-1278">Translocase</keyword>